<gene>
    <name evidence="1" type="ORF">IE53DRAFT_383307</name>
</gene>
<proteinExistence type="predicted"/>
<reference evidence="1 2" key="1">
    <citation type="journal article" date="2018" name="Mol. Biol. Evol.">
        <title>Broad Genomic Sampling Reveals a Smut Pathogenic Ancestry of the Fungal Clade Ustilaginomycotina.</title>
        <authorList>
            <person name="Kijpornyongpan T."/>
            <person name="Mondo S.J."/>
            <person name="Barry K."/>
            <person name="Sandor L."/>
            <person name="Lee J."/>
            <person name="Lipzen A."/>
            <person name="Pangilinan J."/>
            <person name="LaButti K."/>
            <person name="Hainaut M."/>
            <person name="Henrissat B."/>
            <person name="Grigoriev I.V."/>
            <person name="Spatafora J.W."/>
            <person name="Aime M.C."/>
        </authorList>
    </citation>
    <scope>NUCLEOTIDE SEQUENCE [LARGE SCALE GENOMIC DNA]</scope>
    <source>
        <strain evidence="1 2">SA 807</strain>
    </source>
</reference>
<sequence length="1068" mass="112793">MASPALPTREPAPNPTITSSSSTSTSSSCPPPPESWADLFHASPSSTQLGTFSSRPRQDGCQIKPDPLEYDSSDSDTESENSLELTPDTGFDPFQAATRRARQNSLLGGGQVHGSSVSSSPATSDDASAGSEKQRWFKIDAFWQKVVEQVMMRTRDGPIDLSAKNITDIMPSVADLSRYVALAPPRFEKNEPASSPAQAALVQSRSGLSRHESLLAPFSSNDLNEITTATSRGGLSRTQSAAVQLQPRTARFERSASAASVLSTSSSGSSPLNRDAPSARNSQGALSIFLGSNQLTKIPSGFFQLVNLRILSLRGNKLEVLPPAIGDLQNLYELHIGNNQLTYLPAEIQRLRLGVFTHFPNPFLAPPAGSRVTERPILSLATKSARRALLMSEEVNAPPSPMSPVAVEVANLHAPPPVGRRLASRNRGMDRTRSEAQVEGFLARGIEQLGLGTNLQAENIIDEGDEGVGDNVGTLDETQTQTQTGAEEEAESEEVRRARILEAAFDEDEAEFSPLSSIDADTTLTPKVKVEGRSRVLGPRKGGDLPSLQELCIRKLLSPYDVTEDQDQDGFFSPFLSPSVFSTRSSSSLRRASSRVSTPRGLRPASLGKKRGAGLTERIDSFASSSSYSPSGSRGAKRIPTLIEAYENGTLQSLNGELGRGLVPLLEAARRSATGDWGTKMRMKRTNSNRKAFERVQSALGAFPTREAPSTGKAAVGAGQDDAKGGDSGREEPDPFGGVEVVGSLDRGDDANENPWFSRCPNPRHLEGSNDHLRSKHATPARWAGGEPRLLLDRSRTFGSTSSVSSLGTALGGGGGGGGAESRGGEATVGSSSSTGTSNDGRLTPDFDMSGSTLNEGGLGPWPTFAGTPQANHPSFGASSTRNPSFSSSGLGSGPRRRLDATTTTSGGALGLGRTFSRGFSTASAFARPSPSSPSKIAGRDWPLEEGHEQVSAPIFRHCVESRLEWVSHIGGNKIASVREVEVEIDLNDEEAGGLGSGSDPGEDESPPAEQGEGADINSAGTSSNGAGGGMNRLNQRTSSAVKIALEKNGFIPILWRGCSKGCLDFLG</sequence>
<keyword evidence="2" id="KW-1185">Reference proteome</keyword>
<evidence type="ECO:0000313" key="2">
    <source>
        <dbReference type="Proteomes" id="UP000245626"/>
    </source>
</evidence>
<evidence type="ECO:0000313" key="1">
    <source>
        <dbReference type="EMBL" id="PWN54117.1"/>
    </source>
</evidence>
<dbReference type="Proteomes" id="UP000245626">
    <property type="component" value="Unassembled WGS sequence"/>
</dbReference>
<dbReference type="EMBL" id="KZ819695">
    <property type="protein sequence ID" value="PWN54117.1"/>
    <property type="molecule type" value="Genomic_DNA"/>
</dbReference>
<name>A0ACD0P7X2_9BASI</name>
<accession>A0ACD0P7X2</accession>
<protein>
    <submittedName>
        <fullName evidence="1">Uncharacterized protein</fullName>
    </submittedName>
</protein>
<organism evidence="1 2">
    <name type="scientific">Violaceomyces palustris</name>
    <dbReference type="NCBI Taxonomy" id="1673888"/>
    <lineage>
        <taxon>Eukaryota</taxon>
        <taxon>Fungi</taxon>
        <taxon>Dikarya</taxon>
        <taxon>Basidiomycota</taxon>
        <taxon>Ustilaginomycotina</taxon>
        <taxon>Ustilaginomycetes</taxon>
        <taxon>Violaceomycetales</taxon>
        <taxon>Violaceomycetaceae</taxon>
        <taxon>Violaceomyces</taxon>
    </lineage>
</organism>